<protein>
    <submittedName>
        <fullName evidence="2">PepSY domain-containing protein</fullName>
    </submittedName>
</protein>
<reference evidence="2 3" key="1">
    <citation type="submission" date="2019-12" db="EMBL/GenBank/DDBJ databases">
        <authorList>
            <person name="Xu J."/>
        </authorList>
    </citation>
    <scope>NUCLEOTIDE SEQUENCE [LARGE SCALE GENOMIC DNA]</scope>
    <source>
        <strain evidence="2 3">HX-5-24</strain>
    </source>
</reference>
<feature type="transmembrane region" description="Helical" evidence="1">
    <location>
        <begin position="181"/>
        <end position="207"/>
    </location>
</feature>
<gene>
    <name evidence="2" type="ORF">GN331_08810</name>
</gene>
<feature type="transmembrane region" description="Helical" evidence="1">
    <location>
        <begin position="469"/>
        <end position="489"/>
    </location>
</feature>
<dbReference type="PROSITE" id="PS51257">
    <property type="entry name" value="PROKAR_LIPOPROTEIN"/>
    <property type="match status" value="1"/>
</dbReference>
<evidence type="ECO:0000313" key="3">
    <source>
        <dbReference type="Proteomes" id="UP000479692"/>
    </source>
</evidence>
<dbReference type="InterPro" id="IPR005625">
    <property type="entry name" value="PepSY-ass_TM"/>
</dbReference>
<dbReference type="AlphaFoldDB" id="A0A7C9LLI9"/>
<dbReference type="PANTHER" id="PTHR34219:SF4">
    <property type="entry name" value="PEPSY DOMAIN-CONTAINING PROTEIN"/>
    <property type="match status" value="1"/>
</dbReference>
<keyword evidence="1" id="KW-1133">Transmembrane helix</keyword>
<feature type="transmembrane region" description="Helical" evidence="1">
    <location>
        <begin position="405"/>
        <end position="424"/>
    </location>
</feature>
<proteinExistence type="predicted"/>
<feature type="transmembrane region" description="Helical" evidence="1">
    <location>
        <begin position="374"/>
        <end position="393"/>
    </location>
</feature>
<feature type="transmembrane region" description="Helical" evidence="1">
    <location>
        <begin position="436"/>
        <end position="454"/>
    </location>
</feature>
<feature type="transmembrane region" description="Helical" evidence="1">
    <location>
        <begin position="12"/>
        <end position="34"/>
    </location>
</feature>
<comment type="caution">
    <text evidence="2">The sequence shown here is derived from an EMBL/GenBank/DDBJ whole genome shotgun (WGS) entry which is preliminary data.</text>
</comment>
<sequence length="505" mass="55226">MKHNATQALSWLHTWSGLLVGWLLFVIFAGGTIACFDKELDYWMQPSLHGRALPQTPSFDKAVEHLQKKAPDAHSWYLLVGDRDPALQAYTFMDDGTETRVALDPVTGEVLPSTAGGDFFFELHYNLHAGNLGMYIVGLAGMLAFAAIIAGILIHKRIFKDFFTFRPAAGKQRAWLDAHNLTGVLGLPFHLLISYTGVIIFATSYMFAGVNAGYGGDINKLYTEAGDFYEREEVGKPLGKMTSTDALLDRARAELGTPITWASIHHPHDASATIALGGDHSRHVAWNFHQATYDAADGRLLHVTKPPAAGYHTYEFLGGLHMVQFGGSLVRWLYFVLGLAGCVMIASGMQVWVRKREKRVREAGAVSGYGLVRALNVGVVAGFPFAATAMLLANRLLPWSLADRASAEILVFCLAWFGATVWGAWADRNDRGWRDLFAATAAAFTLVPIVNAVTTPNSALWSTLRTGDLALAAVDLTCIVFAISYAWMARRAARTAPMRVEEAFA</sequence>
<dbReference type="RefSeq" id="WP_156641598.1">
    <property type="nucleotide sequence ID" value="NZ_WOXT01000002.1"/>
</dbReference>
<accession>A0A7C9LLI9</accession>
<dbReference type="PANTHER" id="PTHR34219">
    <property type="entry name" value="IRON-REGULATED INNER MEMBRANE PROTEIN-RELATED"/>
    <property type="match status" value="1"/>
</dbReference>
<dbReference type="Pfam" id="PF03929">
    <property type="entry name" value="PepSY_TM"/>
    <property type="match status" value="1"/>
</dbReference>
<feature type="transmembrane region" description="Helical" evidence="1">
    <location>
        <begin position="132"/>
        <end position="154"/>
    </location>
</feature>
<evidence type="ECO:0000313" key="2">
    <source>
        <dbReference type="EMBL" id="MUV14304.1"/>
    </source>
</evidence>
<dbReference type="Proteomes" id="UP000479692">
    <property type="component" value="Unassembled WGS sequence"/>
</dbReference>
<keyword evidence="3" id="KW-1185">Reference proteome</keyword>
<name>A0A7C9LLI9_9GAMM</name>
<organism evidence="2 3">
    <name type="scientific">Noviluteimonas gilva</name>
    <dbReference type="NCBI Taxonomy" id="2682097"/>
    <lineage>
        <taxon>Bacteria</taxon>
        <taxon>Pseudomonadati</taxon>
        <taxon>Pseudomonadota</taxon>
        <taxon>Gammaproteobacteria</taxon>
        <taxon>Lysobacterales</taxon>
        <taxon>Lysobacteraceae</taxon>
        <taxon>Noviluteimonas</taxon>
    </lineage>
</organism>
<keyword evidence="1" id="KW-0812">Transmembrane</keyword>
<dbReference type="EMBL" id="WOXT01000002">
    <property type="protein sequence ID" value="MUV14304.1"/>
    <property type="molecule type" value="Genomic_DNA"/>
</dbReference>
<keyword evidence="1" id="KW-0472">Membrane</keyword>
<feature type="transmembrane region" description="Helical" evidence="1">
    <location>
        <begin position="332"/>
        <end position="353"/>
    </location>
</feature>
<evidence type="ECO:0000256" key="1">
    <source>
        <dbReference type="SAM" id="Phobius"/>
    </source>
</evidence>